<dbReference type="Proteomes" id="UP001163105">
    <property type="component" value="Unassembled WGS sequence"/>
</dbReference>
<keyword evidence="1" id="KW-0472">Membrane</keyword>
<accession>A0AB34G859</accession>
<organism evidence="2 3">
    <name type="scientific">Purpureocillium lavendulum</name>
    <dbReference type="NCBI Taxonomy" id="1247861"/>
    <lineage>
        <taxon>Eukaryota</taxon>
        <taxon>Fungi</taxon>
        <taxon>Dikarya</taxon>
        <taxon>Ascomycota</taxon>
        <taxon>Pezizomycotina</taxon>
        <taxon>Sordariomycetes</taxon>
        <taxon>Hypocreomycetidae</taxon>
        <taxon>Hypocreales</taxon>
        <taxon>Ophiocordycipitaceae</taxon>
        <taxon>Purpureocillium</taxon>
    </lineage>
</organism>
<name>A0AB34G859_9HYPO</name>
<keyword evidence="3" id="KW-1185">Reference proteome</keyword>
<sequence>MSSLDMVLTVATSDAAAAAADAPVPAPWSCFLSLGARGRLLSHALDVAAWLGSWLRRFAKRARGPRNGTFSLVLLLLLLLVLTSPSPSISVSTDERTTSWIR</sequence>
<comment type="caution">
    <text evidence="2">The sequence shown here is derived from an EMBL/GenBank/DDBJ whole genome shotgun (WGS) entry which is preliminary data.</text>
</comment>
<keyword evidence="1" id="KW-1133">Transmembrane helix</keyword>
<feature type="transmembrane region" description="Helical" evidence="1">
    <location>
        <begin position="67"/>
        <end position="84"/>
    </location>
</feature>
<protein>
    <submittedName>
        <fullName evidence="2">Uncharacterized protein</fullName>
    </submittedName>
</protein>
<gene>
    <name evidence="2" type="ORF">O9K51_01866</name>
</gene>
<dbReference type="AlphaFoldDB" id="A0AB34G859"/>
<evidence type="ECO:0000313" key="3">
    <source>
        <dbReference type="Proteomes" id="UP001163105"/>
    </source>
</evidence>
<dbReference type="EMBL" id="JAQHRD010000001">
    <property type="protein sequence ID" value="KAJ6447091.1"/>
    <property type="molecule type" value="Genomic_DNA"/>
</dbReference>
<evidence type="ECO:0000313" key="2">
    <source>
        <dbReference type="EMBL" id="KAJ6447091.1"/>
    </source>
</evidence>
<reference evidence="2" key="1">
    <citation type="submission" date="2023-01" db="EMBL/GenBank/DDBJ databases">
        <title>The growth and conidiation of Purpureocillium lavendulum are regulated by nitrogen source and histone H3K14 acetylation.</title>
        <authorList>
            <person name="Tang P."/>
            <person name="Han J."/>
            <person name="Zhang C."/>
            <person name="Tang P."/>
            <person name="Qi F."/>
            <person name="Zhang K."/>
            <person name="Liang L."/>
        </authorList>
    </citation>
    <scope>NUCLEOTIDE SEQUENCE</scope>
    <source>
        <strain evidence="2">YMF1.00683</strain>
    </source>
</reference>
<evidence type="ECO:0000256" key="1">
    <source>
        <dbReference type="SAM" id="Phobius"/>
    </source>
</evidence>
<keyword evidence="1" id="KW-0812">Transmembrane</keyword>
<proteinExistence type="predicted"/>